<dbReference type="Pfam" id="PF11972">
    <property type="entry name" value="HTH_13"/>
    <property type="match status" value="1"/>
</dbReference>
<protein>
    <submittedName>
        <fullName evidence="4">DNA binding protein with HTH domain</fullName>
    </submittedName>
</protein>
<evidence type="ECO:0000256" key="1">
    <source>
        <dbReference type="SAM" id="MobiDB-lite"/>
    </source>
</evidence>
<keyword evidence="5" id="KW-1185">Reference proteome</keyword>
<evidence type="ECO:0000313" key="5">
    <source>
        <dbReference type="Proteomes" id="UP000253529"/>
    </source>
</evidence>
<accession>A0A366F6Q4</accession>
<name>A0A366F6Q4_9HYPH</name>
<evidence type="ECO:0000313" key="4">
    <source>
        <dbReference type="EMBL" id="RBP10341.1"/>
    </source>
</evidence>
<feature type="region of interest" description="Disordered" evidence="1">
    <location>
        <begin position="121"/>
        <end position="141"/>
    </location>
</feature>
<evidence type="ECO:0000259" key="3">
    <source>
        <dbReference type="Pfam" id="PF11972"/>
    </source>
</evidence>
<dbReference type="InterPro" id="IPR021068">
    <property type="entry name" value="HTH_DNA-bd"/>
</dbReference>
<dbReference type="Proteomes" id="UP000253529">
    <property type="component" value="Unassembled WGS sequence"/>
</dbReference>
<gene>
    <name evidence="4" type="ORF">DFR50_11912</name>
</gene>
<comment type="caution">
    <text evidence="4">The sequence shown here is derived from an EMBL/GenBank/DDBJ whole genome shotgun (WGS) entry which is preliminary data.</text>
</comment>
<proteinExistence type="predicted"/>
<feature type="domain" description="DUF1612" evidence="2">
    <location>
        <begin position="190"/>
        <end position="313"/>
    </location>
</feature>
<dbReference type="NCBIfam" id="NF040876">
    <property type="entry name" value="RHE_PE00001_fam"/>
    <property type="match status" value="1"/>
</dbReference>
<dbReference type="RefSeq" id="WP_245427870.1">
    <property type="nucleotide sequence ID" value="NZ_QNRK01000019.1"/>
</dbReference>
<organism evidence="4 5">
    <name type="scientific">Roseiarcus fermentans</name>
    <dbReference type="NCBI Taxonomy" id="1473586"/>
    <lineage>
        <taxon>Bacteria</taxon>
        <taxon>Pseudomonadati</taxon>
        <taxon>Pseudomonadota</taxon>
        <taxon>Alphaproteobacteria</taxon>
        <taxon>Hyphomicrobiales</taxon>
        <taxon>Roseiarcaceae</taxon>
        <taxon>Roseiarcus</taxon>
    </lineage>
</organism>
<dbReference type="EMBL" id="QNRK01000019">
    <property type="protein sequence ID" value="RBP10341.1"/>
    <property type="molecule type" value="Genomic_DNA"/>
</dbReference>
<sequence>MSPEMSDLAGIAERLPWPRLAAPLAKAEDALARLDERLRTSPIREGFIARTHFLDACASLWLEGELVHLEDLVLHDAEKDIRTPTHELTRAHAVLRARRRIASAELGWALSASGLGGLRGRAGEGEDADPAKPRAITGDANDADLAPDVVEDRHDPLLAEALAAIDTAMARADRAVAGAQARQRERDPLAYDLDWDEDARLEEWRQALGGTRDLPATLAAAIALEAWIAIEPLQHQPWLGRLLVASLLRQRGKTTHLACLNVGLRFVPRERRRALEATPRLVATLEAIAAMAAAGLKDHDRWLVARSLLARKLERRRSTSSLPALVDYVMSRPLVSAGMIAAELGISARAAQNLVAELGLREATGRGRYRAWGIL</sequence>
<evidence type="ECO:0000259" key="2">
    <source>
        <dbReference type="Pfam" id="PF07756"/>
    </source>
</evidence>
<dbReference type="InterPro" id="IPR011670">
    <property type="entry name" value="DUF1612"/>
</dbReference>
<dbReference type="Pfam" id="PF07756">
    <property type="entry name" value="DUF1612"/>
    <property type="match status" value="1"/>
</dbReference>
<dbReference type="AlphaFoldDB" id="A0A366F6Q4"/>
<feature type="domain" description="HTH DNA binding" evidence="3">
    <location>
        <begin position="322"/>
        <end position="375"/>
    </location>
</feature>
<reference evidence="4 5" key="1">
    <citation type="submission" date="2018-06" db="EMBL/GenBank/DDBJ databases">
        <title>Genomic Encyclopedia of Type Strains, Phase IV (KMG-IV): sequencing the most valuable type-strain genomes for metagenomic binning, comparative biology and taxonomic classification.</title>
        <authorList>
            <person name="Goeker M."/>
        </authorList>
    </citation>
    <scope>NUCLEOTIDE SEQUENCE [LARGE SCALE GENOMIC DNA]</scope>
    <source>
        <strain evidence="4 5">DSM 24875</strain>
    </source>
</reference>
<feature type="compositionally biased region" description="Basic and acidic residues" evidence="1">
    <location>
        <begin position="121"/>
        <end position="132"/>
    </location>
</feature>
<dbReference type="InterPro" id="IPR048017">
    <property type="entry name" value="Y4cF-like"/>
</dbReference>